<accession>A0A9D4UIX1</accession>
<name>A0A9D4UIX1_ADICA</name>
<dbReference type="OrthoDB" id="666653at2759"/>
<dbReference type="AlphaFoldDB" id="A0A9D4UIX1"/>
<dbReference type="EMBL" id="JABFUD020000016">
    <property type="protein sequence ID" value="KAI5068743.1"/>
    <property type="molecule type" value="Genomic_DNA"/>
</dbReference>
<comment type="caution">
    <text evidence="1">The sequence shown here is derived from an EMBL/GenBank/DDBJ whole genome shotgun (WGS) entry which is preliminary data.</text>
</comment>
<gene>
    <name evidence="1" type="ORF">GOP47_0017088</name>
</gene>
<organism evidence="1 2">
    <name type="scientific">Adiantum capillus-veneris</name>
    <name type="common">Maidenhair fern</name>
    <dbReference type="NCBI Taxonomy" id="13818"/>
    <lineage>
        <taxon>Eukaryota</taxon>
        <taxon>Viridiplantae</taxon>
        <taxon>Streptophyta</taxon>
        <taxon>Embryophyta</taxon>
        <taxon>Tracheophyta</taxon>
        <taxon>Polypodiopsida</taxon>
        <taxon>Polypodiidae</taxon>
        <taxon>Polypodiales</taxon>
        <taxon>Pteridineae</taxon>
        <taxon>Pteridaceae</taxon>
        <taxon>Vittarioideae</taxon>
        <taxon>Adiantum</taxon>
    </lineage>
</organism>
<evidence type="ECO:0000313" key="1">
    <source>
        <dbReference type="EMBL" id="KAI5068743.1"/>
    </source>
</evidence>
<proteinExistence type="predicted"/>
<dbReference type="Proteomes" id="UP000886520">
    <property type="component" value="Chromosome 16"/>
</dbReference>
<evidence type="ECO:0000313" key="2">
    <source>
        <dbReference type="Proteomes" id="UP000886520"/>
    </source>
</evidence>
<protein>
    <submittedName>
        <fullName evidence="1">Uncharacterized protein</fullName>
    </submittedName>
</protein>
<reference evidence="1" key="1">
    <citation type="submission" date="2021-01" db="EMBL/GenBank/DDBJ databases">
        <title>Adiantum capillus-veneris genome.</title>
        <authorList>
            <person name="Fang Y."/>
            <person name="Liao Q."/>
        </authorList>
    </citation>
    <scope>NUCLEOTIDE SEQUENCE</scope>
    <source>
        <strain evidence="1">H3</strain>
        <tissue evidence="1">Leaf</tissue>
    </source>
</reference>
<sequence length="130" mass="14625">MLHSQFEDVYDDNAHRLSDLRTESHLQMADDAPCQINDGDELFESGYCSDLEFDDCSASLFSVDESTDCILLVGAFANEESFGDESMIFDLSLYMRDIITKCPDEVHNGGEGNQVLETFDRQEGSCKKMI</sequence>
<keyword evidence="2" id="KW-1185">Reference proteome</keyword>